<reference evidence="7" key="1">
    <citation type="submission" date="2021-01" db="EMBL/GenBank/DDBJ databases">
        <title>Modified the classification status of verrucomicrobia.</title>
        <authorList>
            <person name="Feng X."/>
        </authorList>
    </citation>
    <scope>NUCLEOTIDE SEQUENCE</scope>
    <source>
        <strain evidence="7">_KCTC 22039</strain>
    </source>
</reference>
<evidence type="ECO:0000256" key="3">
    <source>
        <dbReference type="ARBA" id="ARBA00023235"/>
    </source>
</evidence>
<gene>
    <name evidence="7" type="ORF">JIN82_03750</name>
</gene>
<dbReference type="PROSITE" id="PS01149">
    <property type="entry name" value="PSI_RSU"/>
    <property type="match status" value="1"/>
</dbReference>
<comment type="similarity">
    <text evidence="1 5">Belongs to the pseudouridine synthase RsuA family.</text>
</comment>
<dbReference type="CDD" id="cd00165">
    <property type="entry name" value="S4"/>
    <property type="match status" value="1"/>
</dbReference>
<accession>A0A8J7MBZ9</accession>
<dbReference type="Proteomes" id="UP000624703">
    <property type="component" value="Unassembled WGS sequence"/>
</dbReference>
<evidence type="ECO:0000259" key="6">
    <source>
        <dbReference type="Pfam" id="PF00849"/>
    </source>
</evidence>
<dbReference type="GO" id="GO:0000455">
    <property type="term" value="P:enzyme-directed rRNA pseudouridine synthesis"/>
    <property type="evidence" value="ECO:0007669"/>
    <property type="project" value="UniProtKB-ARBA"/>
</dbReference>
<dbReference type="PANTHER" id="PTHR47683:SF4">
    <property type="entry name" value="PSEUDOURIDINE SYNTHASE"/>
    <property type="match status" value="1"/>
</dbReference>
<dbReference type="InterPro" id="IPR006145">
    <property type="entry name" value="PsdUridine_synth_RsuA/RluA"/>
</dbReference>
<protein>
    <recommendedName>
        <fullName evidence="5">Pseudouridine synthase</fullName>
        <ecNumber evidence="5">5.4.99.-</ecNumber>
    </recommendedName>
</protein>
<dbReference type="NCBIfam" id="TIGR00093">
    <property type="entry name" value="pseudouridine synthase"/>
    <property type="match status" value="1"/>
</dbReference>
<evidence type="ECO:0000256" key="4">
    <source>
        <dbReference type="PROSITE-ProRule" id="PRU00182"/>
    </source>
</evidence>
<sequence>MRLDKYLMKQTRHGRREVRALIERGLVRCDDLVITDRLHEVGRFGKVELDGAILMDRTARYLMLNKPAGYLSATTDPEHPTVMQLVDDDPADPLHLAGRLDRASTGLLILTNDGQWSRRLTEPDHQIDKVYQVTVEHPLTDDLIEVFQQGMYFAYEDVMIAPAELEILSDHSARVTIHEGKYHQIKRMFHAVENRITSLHRLSMGEIQLDPQLQAGQWRHLSAREIDWV</sequence>
<evidence type="ECO:0000256" key="5">
    <source>
        <dbReference type="RuleBase" id="RU003887"/>
    </source>
</evidence>
<dbReference type="InterPro" id="IPR020103">
    <property type="entry name" value="PsdUridine_synth_cat_dom_sf"/>
</dbReference>
<dbReference type="InterPro" id="IPR036986">
    <property type="entry name" value="S4_RNA-bd_sf"/>
</dbReference>
<evidence type="ECO:0000256" key="2">
    <source>
        <dbReference type="ARBA" id="ARBA00022884"/>
    </source>
</evidence>
<dbReference type="SUPFAM" id="SSF55120">
    <property type="entry name" value="Pseudouridine synthase"/>
    <property type="match status" value="1"/>
</dbReference>
<dbReference type="Pfam" id="PF00849">
    <property type="entry name" value="PseudoU_synth_2"/>
    <property type="match status" value="1"/>
</dbReference>
<dbReference type="InterPro" id="IPR018496">
    <property type="entry name" value="PsdUridine_synth_RsuA/RluB_CS"/>
</dbReference>
<dbReference type="Gene3D" id="3.10.290.10">
    <property type="entry name" value="RNA-binding S4 domain"/>
    <property type="match status" value="1"/>
</dbReference>
<dbReference type="InterPro" id="IPR000748">
    <property type="entry name" value="PsdUridine_synth_RsuA/RluB/E/F"/>
</dbReference>
<evidence type="ECO:0000313" key="7">
    <source>
        <dbReference type="EMBL" id="MBK1790268.1"/>
    </source>
</evidence>
<dbReference type="Gene3D" id="3.30.70.580">
    <property type="entry name" value="Pseudouridine synthase I, catalytic domain, N-terminal subdomain"/>
    <property type="match status" value="1"/>
</dbReference>
<dbReference type="InterPro" id="IPR050343">
    <property type="entry name" value="RsuA_PseudoU_synthase"/>
</dbReference>
<feature type="domain" description="Pseudouridine synthase RsuA/RluA-like" evidence="6">
    <location>
        <begin position="61"/>
        <end position="191"/>
    </location>
</feature>
<name>A0A8J7MBZ9_9BACT</name>
<dbReference type="SUPFAM" id="SSF55174">
    <property type="entry name" value="Alpha-L RNA-binding motif"/>
    <property type="match status" value="1"/>
</dbReference>
<keyword evidence="3 5" id="KW-0413">Isomerase</keyword>
<dbReference type="PANTHER" id="PTHR47683">
    <property type="entry name" value="PSEUDOURIDINE SYNTHASE FAMILY PROTEIN-RELATED"/>
    <property type="match status" value="1"/>
</dbReference>
<evidence type="ECO:0000313" key="8">
    <source>
        <dbReference type="Proteomes" id="UP000624703"/>
    </source>
</evidence>
<comment type="caution">
    <text evidence="7">The sequence shown here is derived from an EMBL/GenBank/DDBJ whole genome shotgun (WGS) entry which is preliminary data.</text>
</comment>
<dbReference type="AlphaFoldDB" id="A0A8J7MBZ9"/>
<proteinExistence type="inferred from homology"/>
<dbReference type="PROSITE" id="PS50889">
    <property type="entry name" value="S4"/>
    <property type="match status" value="1"/>
</dbReference>
<dbReference type="InterPro" id="IPR042092">
    <property type="entry name" value="PsdUridine_s_RsuA/RluB/E/F_cat"/>
</dbReference>
<organism evidence="7 8">
    <name type="scientific">Persicirhabdus sediminis</name>
    <dbReference type="NCBI Taxonomy" id="454144"/>
    <lineage>
        <taxon>Bacteria</taxon>
        <taxon>Pseudomonadati</taxon>
        <taxon>Verrucomicrobiota</taxon>
        <taxon>Verrucomicrobiia</taxon>
        <taxon>Verrucomicrobiales</taxon>
        <taxon>Verrucomicrobiaceae</taxon>
        <taxon>Persicirhabdus</taxon>
    </lineage>
</organism>
<dbReference type="GO" id="GO:0003723">
    <property type="term" value="F:RNA binding"/>
    <property type="evidence" value="ECO:0007669"/>
    <property type="project" value="UniProtKB-KW"/>
</dbReference>
<evidence type="ECO:0000256" key="1">
    <source>
        <dbReference type="ARBA" id="ARBA00008348"/>
    </source>
</evidence>
<dbReference type="CDD" id="cd02553">
    <property type="entry name" value="PseudoU_synth_RsuA"/>
    <property type="match status" value="1"/>
</dbReference>
<dbReference type="InterPro" id="IPR020094">
    <property type="entry name" value="TruA/RsuA/RluB/E/F_N"/>
</dbReference>
<dbReference type="EMBL" id="JAENIM010000021">
    <property type="protein sequence ID" value="MBK1790268.1"/>
    <property type="molecule type" value="Genomic_DNA"/>
</dbReference>
<dbReference type="FunFam" id="3.30.70.1560:FF:000001">
    <property type="entry name" value="Pseudouridine synthase"/>
    <property type="match status" value="1"/>
</dbReference>
<dbReference type="Gene3D" id="3.30.70.1560">
    <property type="entry name" value="Alpha-L RNA-binding motif"/>
    <property type="match status" value="1"/>
</dbReference>
<dbReference type="GO" id="GO:0005829">
    <property type="term" value="C:cytosol"/>
    <property type="evidence" value="ECO:0007669"/>
    <property type="project" value="UniProtKB-ARBA"/>
</dbReference>
<dbReference type="EC" id="5.4.99.-" evidence="5"/>
<keyword evidence="8" id="KW-1185">Reference proteome</keyword>
<keyword evidence="2 4" id="KW-0694">RNA-binding</keyword>
<dbReference type="GO" id="GO:0120159">
    <property type="term" value="F:rRNA pseudouridine synthase activity"/>
    <property type="evidence" value="ECO:0007669"/>
    <property type="project" value="UniProtKB-ARBA"/>
</dbReference>